<keyword evidence="3" id="KW-1185">Reference proteome</keyword>
<protein>
    <submittedName>
        <fullName evidence="2">LamG-like jellyroll fold domain-containing protein</fullName>
    </submittedName>
</protein>
<evidence type="ECO:0000313" key="3">
    <source>
        <dbReference type="Proteomes" id="UP001597118"/>
    </source>
</evidence>
<proteinExistence type="predicted"/>
<feature type="signal peptide" evidence="1">
    <location>
        <begin position="1"/>
        <end position="24"/>
    </location>
</feature>
<feature type="chain" id="PRO_5046951622" evidence="1">
    <location>
        <begin position="25"/>
        <end position="309"/>
    </location>
</feature>
<dbReference type="InterPro" id="IPR013320">
    <property type="entry name" value="ConA-like_dom_sf"/>
</dbReference>
<accession>A0ABW4IDV3</accession>
<dbReference type="Gene3D" id="2.60.120.200">
    <property type="match status" value="1"/>
</dbReference>
<evidence type="ECO:0000256" key="1">
    <source>
        <dbReference type="SAM" id="SignalP"/>
    </source>
</evidence>
<name>A0ABW4IDV3_9SPHI</name>
<organism evidence="2 3">
    <name type="scientific">Pseudopedobacter beijingensis</name>
    <dbReference type="NCBI Taxonomy" id="1207056"/>
    <lineage>
        <taxon>Bacteria</taxon>
        <taxon>Pseudomonadati</taxon>
        <taxon>Bacteroidota</taxon>
        <taxon>Sphingobacteriia</taxon>
        <taxon>Sphingobacteriales</taxon>
        <taxon>Sphingobacteriaceae</taxon>
        <taxon>Pseudopedobacter</taxon>
    </lineage>
</organism>
<dbReference type="Proteomes" id="UP001597118">
    <property type="component" value="Unassembled WGS sequence"/>
</dbReference>
<reference evidence="3" key="1">
    <citation type="journal article" date="2019" name="Int. J. Syst. Evol. Microbiol.">
        <title>The Global Catalogue of Microorganisms (GCM) 10K type strain sequencing project: providing services to taxonomists for standard genome sequencing and annotation.</title>
        <authorList>
            <consortium name="The Broad Institute Genomics Platform"/>
            <consortium name="The Broad Institute Genome Sequencing Center for Infectious Disease"/>
            <person name="Wu L."/>
            <person name="Ma J."/>
        </authorList>
    </citation>
    <scope>NUCLEOTIDE SEQUENCE [LARGE SCALE GENOMIC DNA]</scope>
    <source>
        <strain evidence="3">CCUG 53762</strain>
    </source>
</reference>
<dbReference type="Pfam" id="PF13385">
    <property type="entry name" value="Laminin_G_3"/>
    <property type="match status" value="1"/>
</dbReference>
<dbReference type="SUPFAM" id="SSF49899">
    <property type="entry name" value="Concanavalin A-like lectins/glucanases"/>
    <property type="match status" value="1"/>
</dbReference>
<evidence type="ECO:0000313" key="2">
    <source>
        <dbReference type="EMBL" id="MFD1630928.1"/>
    </source>
</evidence>
<dbReference type="RefSeq" id="WP_379663299.1">
    <property type="nucleotide sequence ID" value="NZ_JBHUDG010000020.1"/>
</dbReference>
<comment type="caution">
    <text evidence="2">The sequence shown here is derived from an EMBL/GenBank/DDBJ whole genome shotgun (WGS) entry which is preliminary data.</text>
</comment>
<sequence>MMKIFKINQIRWIFFLAVTIGVNACQKSDNPNNLPSVNPADYEGKVDGYDSSDQIFPNNLKAYWSFDDNTNEKKSNTAVTQTANATLSDGGVRGKALSLNAGFLYFDKAFEAFKTDNFKSFTVSVWVQILNNGSKKTMVFQLARPGIFNGNINFVLETNLFPASEIDQLKIHPTFTNLAGTGTQDNINTKRDNPGDPNYVPYLTPKIGADKWTHLLLSYETTTGMFDIWADGVKVGAYPGRGVGAATFKSHEPNEVIIGGNYNVIPGKTVNADVSFAPMTGRIDEIRIYDKVLPQAYIKALYNLGKAGK</sequence>
<dbReference type="EMBL" id="JBHUDG010000020">
    <property type="protein sequence ID" value="MFD1630928.1"/>
    <property type="molecule type" value="Genomic_DNA"/>
</dbReference>
<keyword evidence="1" id="KW-0732">Signal</keyword>
<gene>
    <name evidence="2" type="ORF">ACFSAH_13645</name>
</gene>